<evidence type="ECO:0000313" key="3">
    <source>
        <dbReference type="Proteomes" id="UP001149009"/>
    </source>
</evidence>
<organism evidence="2 3">
    <name type="scientific">Chelativorans petroleitrophicus</name>
    <dbReference type="NCBI Taxonomy" id="2975484"/>
    <lineage>
        <taxon>Bacteria</taxon>
        <taxon>Pseudomonadati</taxon>
        <taxon>Pseudomonadota</taxon>
        <taxon>Alphaproteobacteria</taxon>
        <taxon>Hyphomicrobiales</taxon>
        <taxon>Phyllobacteriaceae</taxon>
        <taxon>Chelativorans</taxon>
    </lineage>
</organism>
<evidence type="ECO:0000313" key="2">
    <source>
        <dbReference type="EMBL" id="MCT8989314.1"/>
    </source>
</evidence>
<gene>
    <name evidence="2" type="ORF">NYR54_03235</name>
</gene>
<name>A0A9X3AZ75_9HYPH</name>
<accession>A0A9X3AZ75</accession>
<feature type="transmembrane region" description="Helical" evidence="1">
    <location>
        <begin position="69"/>
        <end position="92"/>
    </location>
</feature>
<dbReference type="EMBL" id="JAODNV010000004">
    <property type="protein sequence ID" value="MCT8989314.1"/>
    <property type="molecule type" value="Genomic_DNA"/>
</dbReference>
<protein>
    <submittedName>
        <fullName evidence="2">Uncharacterized protein</fullName>
    </submittedName>
</protein>
<keyword evidence="1" id="KW-0812">Transmembrane</keyword>
<proteinExistence type="predicted"/>
<comment type="caution">
    <text evidence="2">The sequence shown here is derived from an EMBL/GenBank/DDBJ whole genome shotgun (WGS) entry which is preliminary data.</text>
</comment>
<dbReference type="AlphaFoldDB" id="A0A9X3AZ75"/>
<keyword evidence="1" id="KW-1133">Transmembrane helix</keyword>
<sequence>MRILFRLLSLFALAISVIMAVVDATRSVAVSAWTFTPLMESWRATWPDMLEAVRRAIESRALPFLWDPVLIYVLSLPGWLVFAVLALVFHAIGHRRYRPGESLAAPL</sequence>
<keyword evidence="3" id="KW-1185">Reference proteome</keyword>
<keyword evidence="1" id="KW-0472">Membrane</keyword>
<dbReference type="Proteomes" id="UP001149009">
    <property type="component" value="Unassembled WGS sequence"/>
</dbReference>
<evidence type="ECO:0000256" key="1">
    <source>
        <dbReference type="SAM" id="Phobius"/>
    </source>
</evidence>
<reference evidence="2" key="1">
    <citation type="submission" date="2022-08" db="EMBL/GenBank/DDBJ databases">
        <title>Chelativorans sichuanense sp. nov., a paraffin oil-degrading bacterium isolated from a mixture of oil-based drill cuttings and paddy soil.</title>
        <authorList>
            <person name="Yu J."/>
            <person name="Liu H."/>
            <person name="Chen Q."/>
        </authorList>
    </citation>
    <scope>NUCLEOTIDE SEQUENCE</scope>
    <source>
        <strain evidence="2">SCAU 2101</strain>
    </source>
</reference>